<dbReference type="EMBL" id="CP049740">
    <property type="protein sequence ID" value="QII81246.1"/>
    <property type="molecule type" value="Genomic_DNA"/>
</dbReference>
<keyword evidence="3" id="KW-1185">Reference proteome</keyword>
<evidence type="ECO:0000313" key="3">
    <source>
        <dbReference type="Proteomes" id="UP000501451"/>
    </source>
</evidence>
<sequence length="388" mass="45239">MLPELVTGRMGNIIKPRALKSKEMQKERTKSKAEVFTPTWIVKKQNDEIEKDYINRHLTIINNLFCIILNKIKFDRSRKMEHTTIYTSSHDGQKIFLRIWDQVEKPKGIVQIIHGMAEHSARYETFACFLNKKGYIVYADDHRGHGHSLTEEEVFGYIGENGFQKIVKDEQLISELIKKKYPKLPLFIFAHSFGSFIGQEYIIQNSEKIDGIILSGSAKQNGLDVKMGRILATFQNIVFDNKKEAKLIDKLSFGSFNKKFQNQTPTSSWLTRDARIVDQYKKDELSGFVSPINFYYELFHAFKLLYQTKRLEKIEKDLPLLIISGDMDPVGKYGEAVQALYEQYVQLDLENVKLKLFKDARHELVNELNNEEVFSYIDDWLQQQIESN</sequence>
<dbReference type="AlphaFoldDB" id="A0A6G7K7L3"/>
<reference evidence="2 3" key="1">
    <citation type="journal article" date="2017" name="Int. J. Syst. Evol. Microbiol.">
        <title>Jeotgalibaca porci sp. nov. and Jeotgalibaca arthritidis sp. nov., isolated from pigs, and emended description of the genus Jeotgalibaca.</title>
        <authorList>
            <person name="Zamora L."/>
            <person name="Perez-Sancho M."/>
            <person name="Dominguez L."/>
            <person name="Fernandez-Garayzabal J.F."/>
            <person name="Vela A.I."/>
        </authorList>
    </citation>
    <scope>NUCLEOTIDE SEQUENCE [LARGE SCALE GENOMIC DNA]</scope>
    <source>
        <strain evidence="2 3">CECT 9157</strain>
    </source>
</reference>
<dbReference type="InterPro" id="IPR022742">
    <property type="entry name" value="Hydrolase_4"/>
</dbReference>
<dbReference type="InterPro" id="IPR029058">
    <property type="entry name" value="AB_hydrolase_fold"/>
</dbReference>
<dbReference type="Gene3D" id="3.40.50.1820">
    <property type="entry name" value="alpha/beta hydrolase"/>
    <property type="match status" value="1"/>
</dbReference>
<dbReference type="SUPFAM" id="SSF53474">
    <property type="entry name" value="alpha/beta-Hydrolases"/>
    <property type="match status" value="1"/>
</dbReference>
<proteinExistence type="predicted"/>
<dbReference type="KEGG" id="jar:G7057_01345"/>
<keyword evidence="2" id="KW-0378">Hydrolase</keyword>
<dbReference type="Proteomes" id="UP000501451">
    <property type="component" value="Chromosome"/>
</dbReference>
<dbReference type="PANTHER" id="PTHR11614">
    <property type="entry name" value="PHOSPHOLIPASE-RELATED"/>
    <property type="match status" value="1"/>
</dbReference>
<organism evidence="2 3">
    <name type="scientific">Jeotgalibaca arthritidis</name>
    <dbReference type="NCBI Taxonomy" id="1868794"/>
    <lineage>
        <taxon>Bacteria</taxon>
        <taxon>Bacillati</taxon>
        <taxon>Bacillota</taxon>
        <taxon>Bacilli</taxon>
        <taxon>Lactobacillales</taxon>
        <taxon>Carnobacteriaceae</taxon>
        <taxon>Jeotgalibaca</taxon>
    </lineage>
</organism>
<accession>A0A6G7K7L3</accession>
<evidence type="ECO:0000313" key="2">
    <source>
        <dbReference type="EMBL" id="QII81246.1"/>
    </source>
</evidence>
<protein>
    <submittedName>
        <fullName evidence="2">Alpha/beta hydrolase</fullName>
    </submittedName>
</protein>
<gene>
    <name evidence="2" type="ORF">G7057_01345</name>
</gene>
<dbReference type="InterPro" id="IPR051044">
    <property type="entry name" value="MAG_DAG_Lipase"/>
</dbReference>
<name>A0A6G7K7L3_9LACT</name>
<dbReference type="RefSeq" id="WP_166160700.1">
    <property type="nucleotide sequence ID" value="NZ_CP049740.1"/>
</dbReference>
<dbReference type="Pfam" id="PF12146">
    <property type="entry name" value="Hydrolase_4"/>
    <property type="match status" value="1"/>
</dbReference>
<dbReference type="GO" id="GO:0016787">
    <property type="term" value="F:hydrolase activity"/>
    <property type="evidence" value="ECO:0007669"/>
    <property type="project" value="UniProtKB-KW"/>
</dbReference>
<feature type="domain" description="Serine aminopeptidase S33" evidence="1">
    <location>
        <begin position="105"/>
        <end position="368"/>
    </location>
</feature>
<evidence type="ECO:0000259" key="1">
    <source>
        <dbReference type="Pfam" id="PF12146"/>
    </source>
</evidence>